<dbReference type="OrthoDB" id="5243686at2759"/>
<gene>
    <name evidence="1" type="ORF">E4U43_001492</name>
</gene>
<protein>
    <submittedName>
        <fullName evidence="1">Uncharacterized protein</fullName>
    </submittedName>
</protein>
<accession>A0A9P7SZ33</accession>
<reference evidence="1" key="1">
    <citation type="journal article" date="2020" name="bioRxiv">
        <title>Whole genome comparisons of ergot fungi reveals the divergence and evolution of species within the genus Claviceps are the result of varying mechanisms driving genome evolution and host range expansion.</title>
        <authorList>
            <person name="Wyka S.A."/>
            <person name="Mondo S.J."/>
            <person name="Liu M."/>
            <person name="Dettman J."/>
            <person name="Nalam V."/>
            <person name="Broders K.D."/>
        </authorList>
    </citation>
    <scope>NUCLEOTIDE SEQUENCE</scope>
    <source>
        <strain evidence="1">CCC 602</strain>
    </source>
</reference>
<organism evidence="1 2">
    <name type="scientific">Claviceps pusilla</name>
    <dbReference type="NCBI Taxonomy" id="123648"/>
    <lineage>
        <taxon>Eukaryota</taxon>
        <taxon>Fungi</taxon>
        <taxon>Dikarya</taxon>
        <taxon>Ascomycota</taxon>
        <taxon>Pezizomycotina</taxon>
        <taxon>Sordariomycetes</taxon>
        <taxon>Hypocreomycetidae</taxon>
        <taxon>Hypocreales</taxon>
        <taxon>Clavicipitaceae</taxon>
        <taxon>Claviceps</taxon>
    </lineage>
</organism>
<proteinExistence type="predicted"/>
<evidence type="ECO:0000313" key="2">
    <source>
        <dbReference type="Proteomes" id="UP000748025"/>
    </source>
</evidence>
<keyword evidence="2" id="KW-1185">Reference proteome</keyword>
<dbReference type="AlphaFoldDB" id="A0A9P7SZ33"/>
<dbReference type="EMBL" id="SRPW01001490">
    <property type="protein sequence ID" value="KAG6000850.1"/>
    <property type="molecule type" value="Genomic_DNA"/>
</dbReference>
<sequence length="199" mass="22600">MFPNKSARDFTPLCSWHEEEEEEEAIGPGTLQFRLDKYPPALGLDYDTGATPEVNIIITQPSSHNSPEERAYDLHSPARTSQPAAAILILSHNVKLEIQHQAAQVKQNIKQVIPRSNLENHPNRLLRFLFVVNELIIDYNSNEMRHIGMPKDDWHNYLPPRGASVFSCHPLLPIIVAEDGVLLRPEAHYHALHFLHSQG</sequence>
<name>A0A9P7SZ33_9HYPO</name>
<dbReference type="Proteomes" id="UP000748025">
    <property type="component" value="Unassembled WGS sequence"/>
</dbReference>
<comment type="caution">
    <text evidence="1">The sequence shown here is derived from an EMBL/GenBank/DDBJ whole genome shotgun (WGS) entry which is preliminary data.</text>
</comment>
<evidence type="ECO:0000313" key="1">
    <source>
        <dbReference type="EMBL" id="KAG6000850.1"/>
    </source>
</evidence>